<accession>K1YY35</accession>
<dbReference type="EMBL" id="AMFJ01034091">
    <property type="protein sequence ID" value="EKD30319.1"/>
    <property type="molecule type" value="Genomic_DNA"/>
</dbReference>
<name>K1YY35_9BACT</name>
<organism evidence="2">
    <name type="scientific">uncultured bacterium</name>
    <name type="common">gcode 4</name>
    <dbReference type="NCBI Taxonomy" id="1234023"/>
    <lineage>
        <taxon>Bacteria</taxon>
        <taxon>environmental samples</taxon>
    </lineage>
</organism>
<evidence type="ECO:0000256" key="1">
    <source>
        <dbReference type="SAM" id="Phobius"/>
    </source>
</evidence>
<keyword evidence="1" id="KW-0472">Membrane</keyword>
<proteinExistence type="predicted"/>
<sequence>MEYLIIENGAIRQEIQYVKRVESLFLPDFFVIMRMLLFQEFFMQNIFLQTIVCSVYITDIIITLNKIID</sequence>
<reference evidence="2" key="1">
    <citation type="journal article" date="2012" name="Science">
        <title>Fermentation, hydrogen, and sulfur metabolism in multiple uncultivated bacterial phyla.</title>
        <authorList>
            <person name="Wrighton K.C."/>
            <person name="Thomas B.C."/>
            <person name="Sharon I."/>
            <person name="Miller C.S."/>
            <person name="Castelle C.J."/>
            <person name="VerBerkmoes N.C."/>
            <person name="Wilkins M.J."/>
            <person name="Hettich R.L."/>
            <person name="Lipton M.S."/>
            <person name="Williams K.H."/>
            <person name="Long P.E."/>
            <person name="Banfield J.F."/>
        </authorList>
    </citation>
    <scope>NUCLEOTIDE SEQUENCE [LARGE SCALE GENOMIC DNA]</scope>
</reference>
<keyword evidence="1" id="KW-0812">Transmembrane</keyword>
<dbReference type="AlphaFoldDB" id="K1YY35"/>
<evidence type="ECO:0000313" key="2">
    <source>
        <dbReference type="EMBL" id="EKD30319.1"/>
    </source>
</evidence>
<feature type="transmembrane region" description="Helical" evidence="1">
    <location>
        <begin position="46"/>
        <end position="64"/>
    </location>
</feature>
<comment type="caution">
    <text evidence="2">The sequence shown here is derived from an EMBL/GenBank/DDBJ whole genome shotgun (WGS) entry which is preliminary data.</text>
</comment>
<protein>
    <submittedName>
        <fullName evidence="2">Uncharacterized protein</fullName>
    </submittedName>
</protein>
<keyword evidence="1" id="KW-1133">Transmembrane helix</keyword>
<gene>
    <name evidence="2" type="ORF">ACD_78C00091G0006</name>
</gene>